<dbReference type="HOGENOM" id="CLU_2935137_0_0_6"/>
<reference evidence="1 2" key="1">
    <citation type="journal article" date="2009" name="Proc. Natl. Acad. Sci. U.S.A.">
        <title>Hamiltonella defensa, genome evolution of protective bacterial endosymbiont from pathogenic ancestors.</title>
        <authorList>
            <person name="Degnan P.H."/>
            <person name="Yu Y."/>
            <person name="Sisneros N."/>
            <person name="Wing R.A."/>
            <person name="Moran N.A."/>
        </authorList>
    </citation>
    <scope>NUCLEOTIDE SEQUENCE [LARGE SCALE GENOMIC DNA]</scope>
    <source>
        <strain evidence="2">5AT</strain>
    </source>
</reference>
<dbReference type="AlphaFoldDB" id="C4K8H0"/>
<dbReference type="KEGG" id="hde:HDEF_2287"/>
<dbReference type="Proteomes" id="UP000002334">
    <property type="component" value="Chromosome"/>
</dbReference>
<proteinExistence type="predicted"/>
<name>C4K8H0_HAMD5</name>
<accession>C4K8H0</accession>
<evidence type="ECO:0000313" key="2">
    <source>
        <dbReference type="Proteomes" id="UP000002334"/>
    </source>
</evidence>
<sequence>MRLSCARMDAFLNCQIQMQVLDNIIVNEDIFYLFNFLLQSNSLIPISEFDDSGGEVHGNC</sequence>
<dbReference type="EMBL" id="CP001277">
    <property type="protein sequence ID" value="ACQ68826.1"/>
    <property type="molecule type" value="Genomic_DNA"/>
</dbReference>
<evidence type="ECO:0000313" key="1">
    <source>
        <dbReference type="EMBL" id="ACQ68826.1"/>
    </source>
</evidence>
<organism evidence="1 2">
    <name type="scientific">Hamiltonella defensa subsp. Acyrthosiphon pisum (strain 5AT)</name>
    <dbReference type="NCBI Taxonomy" id="572265"/>
    <lineage>
        <taxon>Bacteria</taxon>
        <taxon>Pseudomonadati</taxon>
        <taxon>Pseudomonadota</taxon>
        <taxon>Gammaproteobacteria</taxon>
        <taxon>Enterobacterales</taxon>
        <taxon>Enterobacteriaceae</taxon>
        <taxon>aphid secondary symbionts</taxon>
        <taxon>Candidatus Williamhamiltonella</taxon>
    </lineage>
</organism>
<protein>
    <submittedName>
        <fullName evidence="1">Uncharacterized protein</fullName>
    </submittedName>
</protein>
<keyword evidence="2" id="KW-1185">Reference proteome</keyword>
<gene>
    <name evidence="1" type="ordered locus">HDEF_2287</name>
</gene>